<dbReference type="RefSeq" id="XP_047778715.1">
    <property type="nucleotide sequence ID" value="XM_047923722.1"/>
</dbReference>
<dbReference type="Proteomes" id="UP000814176">
    <property type="component" value="Unassembled WGS sequence"/>
</dbReference>
<evidence type="ECO:0000313" key="2">
    <source>
        <dbReference type="Proteomes" id="UP000814176"/>
    </source>
</evidence>
<evidence type="ECO:0008006" key="3">
    <source>
        <dbReference type="Google" id="ProtNLM"/>
    </source>
</evidence>
<dbReference type="EMBL" id="JADCUA010000010">
    <property type="protein sequence ID" value="KAH9836477.1"/>
    <property type="molecule type" value="Genomic_DNA"/>
</dbReference>
<comment type="caution">
    <text evidence="1">The sequence shown here is derived from an EMBL/GenBank/DDBJ whole genome shotgun (WGS) entry which is preliminary data.</text>
</comment>
<protein>
    <recommendedName>
        <fullName evidence="3">HNH endonuclease</fullName>
    </recommendedName>
</protein>
<evidence type="ECO:0000313" key="1">
    <source>
        <dbReference type="EMBL" id="KAH9836477.1"/>
    </source>
</evidence>
<name>A0ABQ8KGD2_9APHY</name>
<proteinExistence type="predicted"/>
<organism evidence="1 2">
    <name type="scientific">Rhodofomes roseus</name>
    <dbReference type="NCBI Taxonomy" id="34475"/>
    <lineage>
        <taxon>Eukaryota</taxon>
        <taxon>Fungi</taxon>
        <taxon>Dikarya</taxon>
        <taxon>Basidiomycota</taxon>
        <taxon>Agaricomycotina</taxon>
        <taxon>Agaricomycetes</taxon>
        <taxon>Polyporales</taxon>
        <taxon>Rhodofomes</taxon>
    </lineage>
</organism>
<reference evidence="1 2" key="1">
    <citation type="journal article" date="2021" name="Environ. Microbiol.">
        <title>Gene family expansions and transcriptome signatures uncover fungal adaptations to wood decay.</title>
        <authorList>
            <person name="Hage H."/>
            <person name="Miyauchi S."/>
            <person name="Viragh M."/>
            <person name="Drula E."/>
            <person name="Min B."/>
            <person name="Chaduli D."/>
            <person name="Navarro D."/>
            <person name="Favel A."/>
            <person name="Norest M."/>
            <person name="Lesage-Meessen L."/>
            <person name="Balint B."/>
            <person name="Merenyi Z."/>
            <person name="de Eugenio L."/>
            <person name="Morin E."/>
            <person name="Martinez A.T."/>
            <person name="Baldrian P."/>
            <person name="Stursova M."/>
            <person name="Martinez M.J."/>
            <person name="Novotny C."/>
            <person name="Magnuson J.K."/>
            <person name="Spatafora J.W."/>
            <person name="Maurice S."/>
            <person name="Pangilinan J."/>
            <person name="Andreopoulos W."/>
            <person name="LaButti K."/>
            <person name="Hundley H."/>
            <person name="Na H."/>
            <person name="Kuo A."/>
            <person name="Barry K."/>
            <person name="Lipzen A."/>
            <person name="Henrissat B."/>
            <person name="Riley R."/>
            <person name="Ahrendt S."/>
            <person name="Nagy L.G."/>
            <person name="Grigoriev I.V."/>
            <person name="Martin F."/>
            <person name="Rosso M.N."/>
        </authorList>
    </citation>
    <scope>NUCLEOTIDE SEQUENCE [LARGE SCALE GENOMIC DNA]</scope>
    <source>
        <strain evidence="1 2">CIRM-BRFM 1785</strain>
    </source>
</reference>
<accession>A0ABQ8KGD2</accession>
<dbReference type="GeneID" id="72004454"/>
<sequence length="113" mass="13455">MSSNWRFIIVNGWKFCQEHGQEQCDRCRCDYRLENNHTAALHEILDELLLDRDFDLNMRMSRHAYNRGAIPVKPGSNECKCRTHNSKGCWVCYDWVEIVRREVTLLRPQTGRL</sequence>
<gene>
    <name evidence="1" type="ORF">C8Q71DRAFT_758110</name>
</gene>
<keyword evidence="2" id="KW-1185">Reference proteome</keyword>